<evidence type="ECO:0000259" key="3">
    <source>
        <dbReference type="PROSITE" id="PS50883"/>
    </source>
</evidence>
<dbReference type="InterPro" id="IPR035919">
    <property type="entry name" value="EAL_sf"/>
</dbReference>
<evidence type="ECO:0000313" key="6">
    <source>
        <dbReference type="Proteomes" id="UP000198623"/>
    </source>
</evidence>
<dbReference type="NCBIfam" id="TIGR00254">
    <property type="entry name" value="GGDEF"/>
    <property type="match status" value="1"/>
</dbReference>
<dbReference type="EMBL" id="FOOU01000015">
    <property type="protein sequence ID" value="SFG84565.1"/>
    <property type="molecule type" value="Genomic_DNA"/>
</dbReference>
<dbReference type="PROSITE" id="PS50883">
    <property type="entry name" value="EAL"/>
    <property type="match status" value="1"/>
</dbReference>
<evidence type="ECO:0000256" key="2">
    <source>
        <dbReference type="SAM" id="Phobius"/>
    </source>
</evidence>
<dbReference type="STRING" id="1045558.SAMN05216175_11576"/>
<evidence type="ECO:0000259" key="4">
    <source>
        <dbReference type="PROSITE" id="PS50887"/>
    </source>
</evidence>
<evidence type="ECO:0000313" key="5">
    <source>
        <dbReference type="EMBL" id="SFG84565.1"/>
    </source>
</evidence>
<protein>
    <submittedName>
        <fullName evidence="5">Diguanylate cyclase (GGDEF) domain-containing protein</fullName>
    </submittedName>
</protein>
<keyword evidence="2" id="KW-1133">Transmembrane helix</keyword>
<name>A0A1I2V588_9GAMM</name>
<gene>
    <name evidence="5" type="ORF">SAMN05216175_11576</name>
</gene>
<dbReference type="PANTHER" id="PTHR33121:SF23">
    <property type="entry name" value="CYCLIC DI-GMP PHOSPHODIESTERASE PDEB"/>
    <property type="match status" value="1"/>
</dbReference>
<dbReference type="CDD" id="cd01948">
    <property type="entry name" value="EAL"/>
    <property type="match status" value="1"/>
</dbReference>
<dbReference type="Pfam" id="PF00563">
    <property type="entry name" value="EAL"/>
    <property type="match status" value="1"/>
</dbReference>
<feature type="transmembrane region" description="Helical" evidence="2">
    <location>
        <begin position="179"/>
        <end position="199"/>
    </location>
</feature>
<feature type="domain" description="EAL" evidence="3">
    <location>
        <begin position="424"/>
        <end position="674"/>
    </location>
</feature>
<dbReference type="GO" id="GO:0071111">
    <property type="term" value="F:cyclic-guanylate-specific phosphodiesterase activity"/>
    <property type="evidence" value="ECO:0007669"/>
    <property type="project" value="InterPro"/>
</dbReference>
<organism evidence="5 6">
    <name type="scientific">Neptunomonas qingdaonensis</name>
    <dbReference type="NCBI Taxonomy" id="1045558"/>
    <lineage>
        <taxon>Bacteria</taxon>
        <taxon>Pseudomonadati</taxon>
        <taxon>Pseudomonadota</taxon>
        <taxon>Gammaproteobacteria</taxon>
        <taxon>Oceanospirillales</taxon>
        <taxon>Oceanospirillaceae</taxon>
        <taxon>Neptunomonas</taxon>
    </lineage>
</organism>
<dbReference type="Gene3D" id="6.10.340.10">
    <property type="match status" value="1"/>
</dbReference>
<dbReference type="SUPFAM" id="SSF55073">
    <property type="entry name" value="Nucleotide cyclase"/>
    <property type="match status" value="1"/>
</dbReference>
<dbReference type="CDD" id="cd01949">
    <property type="entry name" value="GGDEF"/>
    <property type="match status" value="1"/>
</dbReference>
<dbReference type="InterPro" id="IPR000160">
    <property type="entry name" value="GGDEF_dom"/>
</dbReference>
<dbReference type="SMART" id="SM00052">
    <property type="entry name" value="EAL"/>
    <property type="match status" value="1"/>
</dbReference>
<proteinExistence type="predicted"/>
<dbReference type="OrthoDB" id="9787514at2"/>
<dbReference type="RefSeq" id="WP_090729901.1">
    <property type="nucleotide sequence ID" value="NZ_FOOU01000015.1"/>
</dbReference>
<dbReference type="InterPro" id="IPR029787">
    <property type="entry name" value="Nucleotide_cyclase"/>
</dbReference>
<dbReference type="FunFam" id="3.30.70.270:FF:000001">
    <property type="entry name" value="Diguanylate cyclase domain protein"/>
    <property type="match status" value="1"/>
</dbReference>
<dbReference type="PROSITE" id="PS50887">
    <property type="entry name" value="GGDEF"/>
    <property type="match status" value="1"/>
</dbReference>
<keyword evidence="2" id="KW-0812">Transmembrane</keyword>
<accession>A0A1I2V588</accession>
<dbReference type="InterPro" id="IPR001633">
    <property type="entry name" value="EAL_dom"/>
</dbReference>
<dbReference type="Pfam" id="PF00990">
    <property type="entry name" value="GGDEF"/>
    <property type="match status" value="1"/>
</dbReference>
<dbReference type="Gene3D" id="3.20.20.450">
    <property type="entry name" value="EAL domain"/>
    <property type="match status" value="1"/>
</dbReference>
<dbReference type="InterPro" id="IPR043128">
    <property type="entry name" value="Rev_trsase/Diguanyl_cyclase"/>
</dbReference>
<dbReference type="Gene3D" id="3.30.70.270">
    <property type="match status" value="1"/>
</dbReference>
<dbReference type="SUPFAM" id="SSF141868">
    <property type="entry name" value="EAL domain-like"/>
    <property type="match status" value="1"/>
</dbReference>
<evidence type="ECO:0000256" key="1">
    <source>
        <dbReference type="ARBA" id="ARBA00001946"/>
    </source>
</evidence>
<dbReference type="AlphaFoldDB" id="A0A1I2V588"/>
<feature type="domain" description="GGDEF" evidence="4">
    <location>
        <begin position="280"/>
        <end position="413"/>
    </location>
</feature>
<keyword evidence="6" id="KW-1185">Reference proteome</keyword>
<sequence length="674" mass="75023">MRIKSYLATVILACLAGGYLIELVLSHQFRLANRASETYTQSVLWEKDLNSLRLDVSQYLITVDLVLGSGQTYLVRGALNKGRFILQSIDLLKKQQSPLPSVTELSDIALSVTRISLYLDEAAILPDNNRDQHLSNLLAHSDNLSEVLVERLDALQKRISGVVDNNLQQQVEARSYITLVQYLCWGGFSLMVLLLWYWANRQISIPLRQLTQMAKNAEEGGLFTGVTRGPKEIVELSDHTQRLTNSLKYQAAHDALTNLSNRREFSRTLSRYAHVTDESVSHVLCFVDLDHFKAVNDTCGHAAGDELLAQVAQVLQSGVRLTDAVARLGGDEFAILLTSCNLQQGREICDDIRKAILDVRYQWGEDIYRISASIGLTLIDVNTPSVEDILNAADTACKVAKDSGRNRLHIFEVGDQTLADKRHDMLLINQINNALDTKHIVLHRQPIIPLHQKHSVKKHYEILLRLKSSDGTLIYPNQFLPLVERFHLGPRLDREVVGAALDWLSEHPAELEALETCAINLSGQSIASHDSLNFIVDKLQQTGLPAEKFCFEITETAAITDLANARQFIAGLKALGCRFALDDFGSGLSSFAYLKTLDVDIIKIDGMFVKDMMADAVNLATVKSINEVANALGKQTVAEFVESEVIAKELRSIGVNYAQGYYYNKPSLLVDLSP</sequence>
<keyword evidence="2" id="KW-0472">Membrane</keyword>
<comment type="cofactor">
    <cofactor evidence="1">
        <name>Mg(2+)</name>
        <dbReference type="ChEBI" id="CHEBI:18420"/>
    </cofactor>
</comment>
<dbReference type="SMART" id="SM00267">
    <property type="entry name" value="GGDEF"/>
    <property type="match status" value="1"/>
</dbReference>
<dbReference type="Proteomes" id="UP000198623">
    <property type="component" value="Unassembled WGS sequence"/>
</dbReference>
<feature type="transmembrane region" description="Helical" evidence="2">
    <location>
        <begin position="6"/>
        <end position="25"/>
    </location>
</feature>
<dbReference type="InterPro" id="IPR050706">
    <property type="entry name" value="Cyclic-di-GMP_PDE-like"/>
</dbReference>
<reference evidence="6" key="1">
    <citation type="submission" date="2016-10" db="EMBL/GenBank/DDBJ databases">
        <authorList>
            <person name="Varghese N."/>
            <person name="Submissions S."/>
        </authorList>
    </citation>
    <scope>NUCLEOTIDE SEQUENCE [LARGE SCALE GENOMIC DNA]</scope>
    <source>
        <strain evidence="6">CGMCC 1.10971</strain>
    </source>
</reference>
<dbReference type="PANTHER" id="PTHR33121">
    <property type="entry name" value="CYCLIC DI-GMP PHOSPHODIESTERASE PDEF"/>
    <property type="match status" value="1"/>
</dbReference>